<dbReference type="SUPFAM" id="SSF55874">
    <property type="entry name" value="ATPase domain of HSP90 chaperone/DNA topoisomerase II/histidine kinase"/>
    <property type="match status" value="1"/>
</dbReference>
<feature type="domain" description="DNA mismatch repair protein S5" evidence="6">
    <location>
        <begin position="210"/>
        <end position="336"/>
    </location>
</feature>
<dbReference type="Gene3D" id="3.30.1370.100">
    <property type="entry name" value="MutL, C-terminal domain, regulatory subdomain"/>
    <property type="match status" value="1"/>
</dbReference>
<name>A0A2T1DHD4_9CYAN</name>
<dbReference type="EMBL" id="PVWG01000008">
    <property type="protein sequence ID" value="PSB19920.1"/>
    <property type="molecule type" value="Genomic_DNA"/>
</dbReference>
<dbReference type="InterPro" id="IPR020667">
    <property type="entry name" value="DNA_mismatch_repair_MutL"/>
</dbReference>
<dbReference type="CDD" id="cd16926">
    <property type="entry name" value="HATPase_MutL-MLH-PMS-like"/>
    <property type="match status" value="1"/>
</dbReference>
<dbReference type="CDD" id="cd00782">
    <property type="entry name" value="MutL_Trans"/>
    <property type="match status" value="1"/>
</dbReference>
<dbReference type="Gene3D" id="3.30.230.10">
    <property type="match status" value="1"/>
</dbReference>
<evidence type="ECO:0000313" key="7">
    <source>
        <dbReference type="EMBL" id="PSB19920.1"/>
    </source>
</evidence>
<dbReference type="Pfam" id="PF13589">
    <property type="entry name" value="HATPase_c_3"/>
    <property type="match status" value="1"/>
</dbReference>
<dbReference type="NCBIfam" id="TIGR00585">
    <property type="entry name" value="mutl"/>
    <property type="match status" value="1"/>
</dbReference>
<dbReference type="Proteomes" id="UP000238634">
    <property type="component" value="Unassembled WGS sequence"/>
</dbReference>
<dbReference type="SUPFAM" id="SSF118116">
    <property type="entry name" value="DNA mismatch repair protein MutL"/>
    <property type="match status" value="1"/>
</dbReference>
<dbReference type="RefSeq" id="WP_073071096.1">
    <property type="nucleotide sequence ID" value="NZ_MPPI01000010.1"/>
</dbReference>
<keyword evidence="2 4" id="KW-0227">DNA damage</keyword>
<dbReference type="GO" id="GO:0032300">
    <property type="term" value="C:mismatch repair complex"/>
    <property type="evidence" value="ECO:0007669"/>
    <property type="project" value="InterPro"/>
</dbReference>
<evidence type="ECO:0000256" key="2">
    <source>
        <dbReference type="ARBA" id="ARBA00022763"/>
    </source>
</evidence>
<feature type="domain" description="MutL C-terminal dimerisation" evidence="5">
    <location>
        <begin position="388"/>
        <end position="510"/>
    </location>
</feature>
<dbReference type="PANTHER" id="PTHR10073">
    <property type="entry name" value="DNA MISMATCH REPAIR PROTEIN MLH, PMS, MUTL"/>
    <property type="match status" value="1"/>
</dbReference>
<accession>A0A2T1DHD4</accession>
<keyword evidence="7" id="KW-0540">Nuclease</keyword>
<reference evidence="7 8" key="1">
    <citation type="submission" date="2018-02" db="EMBL/GenBank/DDBJ databases">
        <authorList>
            <person name="Cohen D.B."/>
            <person name="Kent A.D."/>
        </authorList>
    </citation>
    <scope>NUCLEOTIDE SEQUENCE [LARGE SCALE GENOMIC DNA]</scope>
    <source>
        <strain evidence="7 8">ULC007</strain>
    </source>
</reference>
<dbReference type="FunFam" id="3.30.565.10:FF:000003">
    <property type="entry name" value="DNA mismatch repair endonuclease MutL"/>
    <property type="match status" value="1"/>
</dbReference>
<keyword evidence="7" id="KW-0255">Endonuclease</keyword>
<evidence type="ECO:0000259" key="6">
    <source>
        <dbReference type="SMART" id="SM01340"/>
    </source>
</evidence>
<sequence>MGFNIQPLPTEVVHLIAAGEVIDSLAAVVRELVENSIDAGATRITVSLWADQWRVRVADNGAGMDLDTLKQAALPHTTSKIHDRQDLWNIRSLGFRGEALHSLSQLSQLEILSRSATATQGWRLLYNAEGESIQVETAAIAPGTIVTVDHLFGNWSARRQGLPAIAQQIRSVQSMIQQIALSHPHVTWQVQQNDREWFNVWAGETARKILPQILRGVQIGDLQETTLEVPTPEETDSSSSVYVLLGLPDRCHRHRPDWVRVAINGRFVDIPELEQTILGAFRKTLPRERHPVCVVHLQVPPAHIDWNRHPAKAEIYLHHLSHWQLHVTQAIEQTLRLKPESLSENLYSERVGNLLKTAESEGGYTVNREIQPVQPEASTPASLSLVRAIAQVHNRYILAEHPAGMWLVEQHIAHERVLYEQVCDRWQLAPLEPAIILNHLSTAQLEQLERLGLDVEPFGEQLWAIRTVPAMLVDRDDCAEALIELSLGGDLQSAQVATACRSAIRNGTPLSLTEMQTLLDQWQQTRNPRTCPHGRPIHLSLEETSLARFFRRHWVIGKSHGLEK</sequence>
<proteinExistence type="inferred from homology"/>
<dbReference type="Pfam" id="PF01119">
    <property type="entry name" value="DNA_mis_repair"/>
    <property type="match status" value="1"/>
</dbReference>
<dbReference type="InterPro" id="IPR042121">
    <property type="entry name" value="MutL_C_regsub"/>
</dbReference>
<dbReference type="SUPFAM" id="SSF54211">
    <property type="entry name" value="Ribosomal protein S5 domain 2-like"/>
    <property type="match status" value="1"/>
</dbReference>
<dbReference type="GO" id="GO:0006298">
    <property type="term" value="P:mismatch repair"/>
    <property type="evidence" value="ECO:0007669"/>
    <property type="project" value="UniProtKB-UniRule"/>
</dbReference>
<keyword evidence="7" id="KW-0378">Hydrolase</keyword>
<dbReference type="SMART" id="SM00853">
    <property type="entry name" value="MutL_C"/>
    <property type="match status" value="1"/>
</dbReference>
<dbReference type="InterPro" id="IPR037198">
    <property type="entry name" value="MutL_C_sf"/>
</dbReference>
<dbReference type="AlphaFoldDB" id="A0A2T1DHD4"/>
<dbReference type="Gene3D" id="3.30.565.10">
    <property type="entry name" value="Histidine kinase-like ATPase, C-terminal domain"/>
    <property type="match status" value="1"/>
</dbReference>
<keyword evidence="3 4" id="KW-0234">DNA repair</keyword>
<evidence type="ECO:0000259" key="5">
    <source>
        <dbReference type="SMART" id="SM00853"/>
    </source>
</evidence>
<dbReference type="InterPro" id="IPR002099">
    <property type="entry name" value="MutL/Mlh/PMS"/>
</dbReference>
<reference evidence="7 8" key="2">
    <citation type="submission" date="2018-03" db="EMBL/GenBank/DDBJ databases">
        <title>The ancient ancestry and fast evolution of plastids.</title>
        <authorList>
            <person name="Moore K.R."/>
            <person name="Magnabosco C."/>
            <person name="Momper L."/>
            <person name="Gold D.A."/>
            <person name="Bosak T."/>
            <person name="Fournier G.P."/>
        </authorList>
    </citation>
    <scope>NUCLEOTIDE SEQUENCE [LARGE SCALE GENOMIC DNA]</scope>
    <source>
        <strain evidence="7 8">ULC007</strain>
    </source>
</reference>
<comment type="function">
    <text evidence="4">This protein is involved in the repair of mismatches in DNA. It is required for dam-dependent methyl-directed DNA mismatch repair. May act as a 'molecular matchmaker', a protein that promotes the formation of a stable complex between two or more DNA-binding proteins in an ATP-dependent manner without itself being part of a final effector complex.</text>
</comment>
<dbReference type="InterPro" id="IPR036890">
    <property type="entry name" value="HATPase_C_sf"/>
</dbReference>
<dbReference type="Pfam" id="PF08676">
    <property type="entry name" value="MutL_C"/>
    <property type="match status" value="1"/>
</dbReference>
<evidence type="ECO:0000313" key="8">
    <source>
        <dbReference type="Proteomes" id="UP000238634"/>
    </source>
</evidence>
<dbReference type="InterPro" id="IPR014790">
    <property type="entry name" value="MutL_C"/>
</dbReference>
<dbReference type="Gene3D" id="3.30.1540.20">
    <property type="entry name" value="MutL, C-terminal domain, dimerisation subdomain"/>
    <property type="match status" value="1"/>
</dbReference>
<dbReference type="InterPro" id="IPR014721">
    <property type="entry name" value="Ribsml_uS5_D2-typ_fold_subgr"/>
</dbReference>
<dbReference type="GO" id="GO:0030983">
    <property type="term" value="F:mismatched DNA binding"/>
    <property type="evidence" value="ECO:0007669"/>
    <property type="project" value="InterPro"/>
</dbReference>
<dbReference type="SMART" id="SM01340">
    <property type="entry name" value="DNA_mis_repair"/>
    <property type="match status" value="1"/>
</dbReference>
<dbReference type="NCBIfam" id="NF000951">
    <property type="entry name" value="PRK00095.2-1"/>
    <property type="match status" value="1"/>
</dbReference>
<dbReference type="PANTHER" id="PTHR10073:SF12">
    <property type="entry name" value="DNA MISMATCH REPAIR PROTEIN MLH1"/>
    <property type="match status" value="1"/>
</dbReference>
<dbReference type="InterPro" id="IPR014762">
    <property type="entry name" value="DNA_mismatch_repair_CS"/>
</dbReference>
<dbReference type="GO" id="GO:0016887">
    <property type="term" value="F:ATP hydrolysis activity"/>
    <property type="evidence" value="ECO:0007669"/>
    <property type="project" value="InterPro"/>
</dbReference>
<dbReference type="GO" id="GO:0005524">
    <property type="term" value="F:ATP binding"/>
    <property type="evidence" value="ECO:0007669"/>
    <property type="project" value="InterPro"/>
</dbReference>
<dbReference type="OrthoDB" id="9763467at2"/>
<evidence type="ECO:0000256" key="3">
    <source>
        <dbReference type="ARBA" id="ARBA00023204"/>
    </source>
</evidence>
<evidence type="ECO:0000256" key="1">
    <source>
        <dbReference type="ARBA" id="ARBA00006082"/>
    </source>
</evidence>
<comment type="similarity">
    <text evidence="1 4">Belongs to the DNA mismatch repair MutL/HexB family.</text>
</comment>
<comment type="caution">
    <text evidence="7">The sequence shown here is derived from an EMBL/GenBank/DDBJ whole genome shotgun (WGS) entry which is preliminary data.</text>
</comment>
<gene>
    <name evidence="4" type="primary">mutL</name>
    <name evidence="7" type="ORF">C7B65_09635</name>
</gene>
<dbReference type="InterPro" id="IPR020568">
    <property type="entry name" value="Ribosomal_Su5_D2-typ_SF"/>
</dbReference>
<dbReference type="GO" id="GO:0004519">
    <property type="term" value="F:endonuclease activity"/>
    <property type="evidence" value="ECO:0007669"/>
    <property type="project" value="UniProtKB-KW"/>
</dbReference>
<organism evidence="7 8">
    <name type="scientific">Phormidesmis priestleyi ULC007</name>
    <dbReference type="NCBI Taxonomy" id="1920490"/>
    <lineage>
        <taxon>Bacteria</taxon>
        <taxon>Bacillati</taxon>
        <taxon>Cyanobacteriota</taxon>
        <taxon>Cyanophyceae</taxon>
        <taxon>Leptolyngbyales</taxon>
        <taxon>Leptolyngbyaceae</taxon>
        <taxon>Phormidesmis</taxon>
    </lineage>
</organism>
<dbReference type="InterPro" id="IPR042120">
    <property type="entry name" value="MutL_C_dimsub"/>
</dbReference>
<evidence type="ECO:0000256" key="4">
    <source>
        <dbReference type="HAMAP-Rule" id="MF_00149"/>
    </source>
</evidence>
<dbReference type="HAMAP" id="MF_00149">
    <property type="entry name" value="DNA_mis_repair"/>
    <property type="match status" value="1"/>
</dbReference>
<keyword evidence="8" id="KW-1185">Reference proteome</keyword>
<dbReference type="InterPro" id="IPR038973">
    <property type="entry name" value="MutL/Mlh/Pms-like"/>
</dbReference>
<dbReference type="InterPro" id="IPR013507">
    <property type="entry name" value="DNA_mismatch_S5_2-like"/>
</dbReference>
<dbReference type="STRING" id="1920490.GCA_001895925_03970"/>
<dbReference type="PROSITE" id="PS00058">
    <property type="entry name" value="DNA_MISMATCH_REPAIR_1"/>
    <property type="match status" value="1"/>
</dbReference>
<dbReference type="GO" id="GO:0140664">
    <property type="term" value="F:ATP-dependent DNA damage sensor activity"/>
    <property type="evidence" value="ECO:0007669"/>
    <property type="project" value="InterPro"/>
</dbReference>
<protein>
    <recommendedName>
        <fullName evidence="4">DNA mismatch repair protein MutL</fullName>
    </recommendedName>
</protein>